<dbReference type="Gene3D" id="2.60.40.790">
    <property type="match status" value="1"/>
</dbReference>
<dbReference type="PANTHER" id="PTHR47062">
    <property type="match status" value="1"/>
</dbReference>
<dbReference type="CDD" id="cd06470">
    <property type="entry name" value="ACD_IbpA-B_like"/>
    <property type="match status" value="1"/>
</dbReference>
<name>A0A2N5CX02_9CAUL</name>
<proteinExistence type="inferred from homology"/>
<dbReference type="KEGG" id="cfh:C1707_15195"/>
<dbReference type="OrthoDB" id="9810618at2"/>
<dbReference type="EMBL" id="CP026100">
    <property type="protein sequence ID" value="AYV47498.1"/>
    <property type="molecule type" value="Genomic_DNA"/>
</dbReference>
<dbReference type="Pfam" id="PF00011">
    <property type="entry name" value="HSP20"/>
    <property type="match status" value="1"/>
</dbReference>
<dbReference type="EMBL" id="PJRQ01000011">
    <property type="protein sequence ID" value="PLR18339.1"/>
    <property type="molecule type" value="Genomic_DNA"/>
</dbReference>
<keyword evidence="8" id="KW-1185">Reference proteome</keyword>
<feature type="domain" description="SHSP" evidence="4">
    <location>
        <begin position="30"/>
        <end position="143"/>
    </location>
</feature>
<evidence type="ECO:0000256" key="1">
    <source>
        <dbReference type="ARBA" id="ARBA00023016"/>
    </source>
</evidence>
<comment type="similarity">
    <text evidence="2 3">Belongs to the small heat shock protein (HSP20) family.</text>
</comment>
<reference evidence="5 8" key="2">
    <citation type="submission" date="2018-01" db="EMBL/GenBank/DDBJ databases">
        <title>Complete genome sequence of Caulobacter flavus RHGG3.</title>
        <authorList>
            <person name="Yang E."/>
        </authorList>
    </citation>
    <scope>NUCLEOTIDE SEQUENCE [LARGE SCALE GENOMIC DNA]</scope>
    <source>
        <strain evidence="5 8">RHGG3</strain>
    </source>
</reference>
<keyword evidence="1" id="KW-0346">Stress response</keyword>
<evidence type="ECO:0000313" key="8">
    <source>
        <dbReference type="Proteomes" id="UP000281192"/>
    </source>
</evidence>
<dbReference type="Proteomes" id="UP000281192">
    <property type="component" value="Chromosome"/>
</dbReference>
<dbReference type="Proteomes" id="UP000234483">
    <property type="component" value="Unassembled WGS sequence"/>
</dbReference>
<dbReference type="SUPFAM" id="SSF49764">
    <property type="entry name" value="HSP20-like chaperones"/>
    <property type="match status" value="1"/>
</dbReference>
<evidence type="ECO:0000256" key="3">
    <source>
        <dbReference type="RuleBase" id="RU003616"/>
    </source>
</evidence>
<dbReference type="RefSeq" id="WP_101712148.1">
    <property type="nucleotide sequence ID" value="NZ_CP026100.1"/>
</dbReference>
<dbReference type="AlphaFoldDB" id="A0A2N5CX02"/>
<evidence type="ECO:0000313" key="6">
    <source>
        <dbReference type="EMBL" id="PLR18339.1"/>
    </source>
</evidence>
<evidence type="ECO:0000256" key="2">
    <source>
        <dbReference type="PROSITE-ProRule" id="PRU00285"/>
    </source>
</evidence>
<dbReference type="PANTHER" id="PTHR47062:SF1">
    <property type="entry name" value="SMALL HEAT SHOCK PROTEIN IBPA"/>
    <property type="match status" value="1"/>
</dbReference>
<evidence type="ECO:0000259" key="4">
    <source>
        <dbReference type="PROSITE" id="PS01031"/>
    </source>
</evidence>
<reference evidence="6 7" key="1">
    <citation type="submission" date="2017-12" db="EMBL/GenBank/DDBJ databases">
        <title>The genome sequence of Caulobacter flavus CGMCC1 15093.</title>
        <authorList>
            <person name="Gao J."/>
            <person name="Mao X."/>
            <person name="Sun J."/>
        </authorList>
    </citation>
    <scope>NUCLEOTIDE SEQUENCE [LARGE SCALE GENOMIC DNA]</scope>
    <source>
        <strain evidence="6 7">CGMCC1 15093</strain>
    </source>
</reference>
<dbReference type="InterPro" id="IPR008978">
    <property type="entry name" value="HSP20-like_chaperone"/>
</dbReference>
<protein>
    <submittedName>
        <fullName evidence="6">Heat-shock protein</fullName>
    </submittedName>
</protein>
<accession>A0A2N5CX02</accession>
<evidence type="ECO:0000313" key="7">
    <source>
        <dbReference type="Proteomes" id="UP000234483"/>
    </source>
</evidence>
<gene>
    <name evidence="5" type="ORF">C1707_15195</name>
    <name evidence="6" type="ORF">CFHF_06190</name>
</gene>
<organism evidence="6 7">
    <name type="scientific">Caulobacter flavus</name>
    <dbReference type="NCBI Taxonomy" id="1679497"/>
    <lineage>
        <taxon>Bacteria</taxon>
        <taxon>Pseudomonadati</taxon>
        <taxon>Pseudomonadota</taxon>
        <taxon>Alphaproteobacteria</taxon>
        <taxon>Caulobacterales</taxon>
        <taxon>Caulobacteraceae</taxon>
        <taxon>Caulobacter</taxon>
    </lineage>
</organism>
<dbReference type="PROSITE" id="PS01031">
    <property type="entry name" value="SHSP"/>
    <property type="match status" value="1"/>
</dbReference>
<sequence length="160" mass="17500">MSTAFDFTPLYRSMIGVDRMVDLVETALRGGAGAHYPPYDIEKTGEDTYRISLALAGFAPTDLEVTTERNLLVIKGQKASNQAQAGRTFLHQGLAQRAFERRFELADYVVVKDAVHAHGVLSIDLAREVPEALKPRQIPIGLGADRQVLALKPAKARKAA</sequence>
<dbReference type="InterPro" id="IPR002068">
    <property type="entry name" value="A-crystallin/Hsp20_dom"/>
</dbReference>
<dbReference type="InterPro" id="IPR037913">
    <property type="entry name" value="ACD_IbpA/B"/>
</dbReference>
<evidence type="ECO:0000313" key="5">
    <source>
        <dbReference type="EMBL" id="AYV47498.1"/>
    </source>
</evidence>